<keyword evidence="1" id="KW-0808">Transferase</keyword>
<comment type="caution">
    <text evidence="4">The sequence shown here is derived from an EMBL/GenBank/DDBJ whole genome shotgun (WGS) entry which is preliminary data.</text>
</comment>
<evidence type="ECO:0000259" key="3">
    <source>
        <dbReference type="PROSITE" id="PS51186"/>
    </source>
</evidence>
<dbReference type="InterPro" id="IPR050832">
    <property type="entry name" value="Bact_Acetyltransf"/>
</dbReference>
<dbReference type="SUPFAM" id="SSF55729">
    <property type="entry name" value="Acyl-CoA N-acyltransferases (Nat)"/>
    <property type="match status" value="1"/>
</dbReference>
<keyword evidence="5" id="KW-1185">Reference proteome</keyword>
<name>A0ABQ2FIR9_9DEIO</name>
<dbReference type="Pfam" id="PF00583">
    <property type="entry name" value="Acetyltransf_1"/>
    <property type="match status" value="1"/>
</dbReference>
<keyword evidence="2" id="KW-0012">Acyltransferase</keyword>
<sequence>MEAGTLRGMTSPLHFTQGDLPAAAGVVGATARHQEALGRTLWPPASVTPERLARHYPAPTWHVAWRADEAVGAFSLLSSDPPFWPDDPPGEALYLHKLAVHPAAQGQGLAHALLSHAVEVTRSAGRPWLKLDTAATRSALQRLYETFGFERMGERDVFDFRVVLYRLPIPPT</sequence>
<feature type="domain" description="N-acetyltransferase" evidence="3">
    <location>
        <begin position="4"/>
        <end position="170"/>
    </location>
</feature>
<dbReference type="Proteomes" id="UP000604341">
    <property type="component" value="Unassembled WGS sequence"/>
</dbReference>
<evidence type="ECO:0000313" key="4">
    <source>
        <dbReference type="EMBL" id="GGK93406.1"/>
    </source>
</evidence>
<evidence type="ECO:0000256" key="2">
    <source>
        <dbReference type="ARBA" id="ARBA00023315"/>
    </source>
</evidence>
<dbReference type="InterPro" id="IPR000182">
    <property type="entry name" value="GNAT_dom"/>
</dbReference>
<dbReference type="Gene3D" id="3.40.630.30">
    <property type="match status" value="1"/>
</dbReference>
<dbReference type="EMBL" id="BMPE01000001">
    <property type="protein sequence ID" value="GGK93406.1"/>
    <property type="molecule type" value="Genomic_DNA"/>
</dbReference>
<accession>A0ABQ2FIR9</accession>
<dbReference type="CDD" id="cd04301">
    <property type="entry name" value="NAT_SF"/>
    <property type="match status" value="1"/>
</dbReference>
<organism evidence="4 5">
    <name type="scientific">Deinococcus radiotolerans</name>
    <dbReference type="NCBI Taxonomy" id="1309407"/>
    <lineage>
        <taxon>Bacteria</taxon>
        <taxon>Thermotogati</taxon>
        <taxon>Deinococcota</taxon>
        <taxon>Deinococci</taxon>
        <taxon>Deinococcales</taxon>
        <taxon>Deinococcaceae</taxon>
        <taxon>Deinococcus</taxon>
    </lineage>
</organism>
<evidence type="ECO:0000313" key="5">
    <source>
        <dbReference type="Proteomes" id="UP000604341"/>
    </source>
</evidence>
<protein>
    <submittedName>
        <fullName evidence="4">GNAT family N-acetyltransferase</fullName>
    </submittedName>
</protein>
<dbReference type="InterPro" id="IPR016181">
    <property type="entry name" value="Acyl_CoA_acyltransferase"/>
</dbReference>
<proteinExistence type="predicted"/>
<dbReference type="PROSITE" id="PS51186">
    <property type="entry name" value="GNAT"/>
    <property type="match status" value="1"/>
</dbReference>
<evidence type="ECO:0000256" key="1">
    <source>
        <dbReference type="ARBA" id="ARBA00022679"/>
    </source>
</evidence>
<gene>
    <name evidence="4" type="ORF">GCM10010844_09870</name>
</gene>
<reference evidence="5" key="1">
    <citation type="journal article" date="2019" name="Int. J. Syst. Evol. Microbiol.">
        <title>The Global Catalogue of Microorganisms (GCM) 10K type strain sequencing project: providing services to taxonomists for standard genome sequencing and annotation.</title>
        <authorList>
            <consortium name="The Broad Institute Genomics Platform"/>
            <consortium name="The Broad Institute Genome Sequencing Center for Infectious Disease"/>
            <person name="Wu L."/>
            <person name="Ma J."/>
        </authorList>
    </citation>
    <scope>NUCLEOTIDE SEQUENCE [LARGE SCALE GENOMIC DNA]</scope>
    <source>
        <strain evidence="5">JCM 19173</strain>
    </source>
</reference>
<dbReference type="PANTHER" id="PTHR43877">
    <property type="entry name" value="AMINOALKYLPHOSPHONATE N-ACETYLTRANSFERASE-RELATED-RELATED"/>
    <property type="match status" value="1"/>
</dbReference>